<dbReference type="GO" id="GO:0016491">
    <property type="term" value="F:oxidoreductase activity"/>
    <property type="evidence" value="ECO:0007669"/>
    <property type="project" value="UniProtKB-KW"/>
</dbReference>
<sequence length="303" mass="32810">MLETLEPISVLGVGNMGAALASAFLENGHPVTVWNRTIEKAQPLISKGAQMSKSPAHCVQSGTIILISLASDEIVRDLLSEIPSLLGRTVINFTTSRPQWEIGTANLVTNQLQASGYLHGWTNSIPLEVKNHQARVLYSGPKSLFEQQKHIFQVLGKALWLSDDHKKICMLENAALSMVAGLCAGFFQSLALAGAAGHNTIDFTQEVILPLLPLLQDILLEMAKRDQHQSYLMSDDSVSESSVSVGTMLGLVSDARETAETSGVSARLFEGFHDVLRQAAESGDSLKDASAVIQMLRRDKSQC</sequence>
<proteinExistence type="predicted"/>
<dbReference type="SUPFAM" id="SSF51735">
    <property type="entry name" value="NAD(P)-binding Rossmann-fold domains"/>
    <property type="match status" value="1"/>
</dbReference>
<dbReference type="InterPro" id="IPR006115">
    <property type="entry name" value="6PGDH_NADP-bd"/>
</dbReference>
<reference evidence="4" key="2">
    <citation type="journal article" date="2023" name="IMA Fungus">
        <title>Comparative genomic study of the Penicillium genus elucidates a diverse pangenome and 15 lateral gene transfer events.</title>
        <authorList>
            <person name="Petersen C."/>
            <person name="Sorensen T."/>
            <person name="Nielsen M.R."/>
            <person name="Sondergaard T.E."/>
            <person name="Sorensen J.L."/>
            <person name="Fitzpatrick D.A."/>
            <person name="Frisvad J.C."/>
            <person name="Nielsen K.L."/>
        </authorList>
    </citation>
    <scope>NUCLEOTIDE SEQUENCE</scope>
    <source>
        <strain evidence="4">IBT 35673</strain>
    </source>
</reference>
<dbReference type="PIRSF" id="PIRSF000103">
    <property type="entry name" value="HIBADH"/>
    <property type="match status" value="1"/>
</dbReference>
<accession>A0A9W9Q9X0</accession>
<dbReference type="GO" id="GO:0000785">
    <property type="term" value="C:chromatin"/>
    <property type="evidence" value="ECO:0007669"/>
    <property type="project" value="TreeGrafter"/>
</dbReference>
<evidence type="ECO:0000256" key="1">
    <source>
        <dbReference type="ARBA" id="ARBA00023002"/>
    </source>
</evidence>
<evidence type="ECO:0000313" key="5">
    <source>
        <dbReference type="Proteomes" id="UP001147695"/>
    </source>
</evidence>
<organism evidence="4 5">
    <name type="scientific">Penicillium brevicompactum</name>
    <dbReference type="NCBI Taxonomy" id="5074"/>
    <lineage>
        <taxon>Eukaryota</taxon>
        <taxon>Fungi</taxon>
        <taxon>Dikarya</taxon>
        <taxon>Ascomycota</taxon>
        <taxon>Pezizomycotina</taxon>
        <taxon>Eurotiomycetes</taxon>
        <taxon>Eurotiomycetidae</taxon>
        <taxon>Eurotiales</taxon>
        <taxon>Aspergillaceae</taxon>
        <taxon>Penicillium</taxon>
    </lineage>
</organism>
<dbReference type="InterPro" id="IPR036291">
    <property type="entry name" value="NAD(P)-bd_dom_sf"/>
</dbReference>
<dbReference type="Proteomes" id="UP001147695">
    <property type="component" value="Unassembled WGS sequence"/>
</dbReference>
<dbReference type="Pfam" id="PF03446">
    <property type="entry name" value="NAD_binding_2"/>
    <property type="match status" value="1"/>
</dbReference>
<evidence type="ECO:0000313" key="4">
    <source>
        <dbReference type="EMBL" id="KAJ5329049.1"/>
    </source>
</evidence>
<protein>
    <submittedName>
        <fullName evidence="4">Uncharacterized protein</fullName>
    </submittedName>
</protein>
<dbReference type="AlphaFoldDB" id="A0A9W9Q9X0"/>
<dbReference type="PANTHER" id="PTHR43580:SF2">
    <property type="entry name" value="CYTOKINE-LIKE NUCLEAR FACTOR N-PAC"/>
    <property type="match status" value="1"/>
</dbReference>
<dbReference type="Gene3D" id="1.10.1040.10">
    <property type="entry name" value="N-(1-d-carboxylethyl)-l-norvaline Dehydrogenase, domain 2"/>
    <property type="match status" value="1"/>
</dbReference>
<dbReference type="InterPro" id="IPR051265">
    <property type="entry name" value="HIBADH-related_NP60_sf"/>
</dbReference>
<dbReference type="Pfam" id="PF21761">
    <property type="entry name" value="RedAm-like_C"/>
    <property type="match status" value="1"/>
</dbReference>
<dbReference type="InterPro" id="IPR013328">
    <property type="entry name" value="6PGD_dom2"/>
</dbReference>
<dbReference type="GO" id="GO:0031491">
    <property type="term" value="F:nucleosome binding"/>
    <property type="evidence" value="ECO:0007669"/>
    <property type="project" value="TreeGrafter"/>
</dbReference>
<keyword evidence="1" id="KW-0560">Oxidoreductase</keyword>
<dbReference type="PANTHER" id="PTHR43580">
    <property type="entry name" value="OXIDOREDUCTASE GLYR1-RELATED"/>
    <property type="match status" value="1"/>
</dbReference>
<feature type="domain" description="6-phosphogluconate dehydrogenase NADP-binding" evidence="2">
    <location>
        <begin position="8"/>
        <end position="157"/>
    </location>
</feature>
<dbReference type="GO" id="GO:0003677">
    <property type="term" value="F:DNA binding"/>
    <property type="evidence" value="ECO:0007669"/>
    <property type="project" value="TreeGrafter"/>
</dbReference>
<dbReference type="GO" id="GO:0140673">
    <property type="term" value="P:transcription elongation-coupled chromatin remodeling"/>
    <property type="evidence" value="ECO:0007669"/>
    <property type="project" value="TreeGrafter"/>
</dbReference>
<dbReference type="EMBL" id="JAPZBQ010000005">
    <property type="protein sequence ID" value="KAJ5329049.1"/>
    <property type="molecule type" value="Genomic_DNA"/>
</dbReference>
<comment type="caution">
    <text evidence="4">The sequence shown here is derived from an EMBL/GenBank/DDBJ whole genome shotgun (WGS) entry which is preliminary data.</text>
</comment>
<dbReference type="InterPro" id="IPR048666">
    <property type="entry name" value="RedAm-like_C"/>
</dbReference>
<dbReference type="GO" id="GO:0050661">
    <property type="term" value="F:NADP binding"/>
    <property type="evidence" value="ECO:0007669"/>
    <property type="project" value="InterPro"/>
</dbReference>
<gene>
    <name evidence="4" type="ORF">N7452_009439</name>
</gene>
<dbReference type="Gene3D" id="3.40.50.720">
    <property type="entry name" value="NAD(P)-binding Rossmann-like Domain"/>
    <property type="match status" value="1"/>
</dbReference>
<dbReference type="InterPro" id="IPR015815">
    <property type="entry name" value="HIBADH-related"/>
</dbReference>
<name>A0A9W9Q9X0_PENBR</name>
<evidence type="ECO:0000259" key="2">
    <source>
        <dbReference type="Pfam" id="PF03446"/>
    </source>
</evidence>
<feature type="domain" description="NADPH-dependent reductive aminase-like C-terminal" evidence="3">
    <location>
        <begin position="171"/>
        <end position="298"/>
    </location>
</feature>
<evidence type="ECO:0000259" key="3">
    <source>
        <dbReference type="Pfam" id="PF21761"/>
    </source>
</evidence>
<reference evidence="4" key="1">
    <citation type="submission" date="2022-12" db="EMBL/GenBank/DDBJ databases">
        <authorList>
            <person name="Petersen C."/>
        </authorList>
    </citation>
    <scope>NUCLEOTIDE SEQUENCE</scope>
    <source>
        <strain evidence="4">IBT 35673</strain>
    </source>
</reference>